<dbReference type="Proteomes" id="UP000596660">
    <property type="component" value="Unplaced"/>
</dbReference>
<gene>
    <name evidence="1" type="primary">LOC110694983</name>
</gene>
<reference evidence="1" key="2">
    <citation type="submission" date="2021-03" db="UniProtKB">
        <authorList>
            <consortium name="EnsemblPlants"/>
        </authorList>
    </citation>
    <scope>IDENTIFICATION</scope>
</reference>
<sequence length="392" mass="43595">MASTYNVCPPGLLFHQQQPNSRPFKDFPHLIPTTGSRHDALRSSILSLTPYEHDDLFKSMSGLDGYSQFVRAAPIRRMSMSGDAQDKQADYDLFNLEEQWTMPNELFPFVMLVSNELEKNYLDSSIIPDFKIQATNADMPLLHLAKFDPVRNLSSPTVSVLADGRVSAVGSVTDMKDLVSVIEEFRYTKESAWRKQEVVPYFRWNGGGKLQDRTYVSPSKLNSLTVAPSKSLEKVKQKPSSKRKSKRAAVPNKINSLQACEMLLSIIVDKKRNGKSVTNSVKKAGPALPLLLTQVSASITGTGLAVMFSVIHKVACGSIPFCTSNLLTSGFGVGLFWLSWAVNTLRNTIIYIGKNSTKLESEEEMMVRVNKSVNDIFFRAVALMAVLILRFA</sequence>
<dbReference type="Gramene" id="AUR62036816-RA">
    <property type="protein sequence ID" value="AUR62036816-RA:cds"/>
    <property type="gene ID" value="AUR62036816"/>
</dbReference>
<evidence type="ECO:0000313" key="1">
    <source>
        <dbReference type="EnsemblPlants" id="AUR62036816-RA:cds"/>
    </source>
</evidence>
<name>A0A803MX86_CHEQI</name>
<keyword evidence="2" id="KW-1185">Reference proteome</keyword>
<dbReference type="AlphaFoldDB" id="A0A803MX86"/>
<dbReference type="PANTHER" id="PTHR35095">
    <property type="entry name" value="OS05G0143300 PROTEIN"/>
    <property type="match status" value="1"/>
</dbReference>
<dbReference type="OrthoDB" id="1918704at2759"/>
<dbReference type="EnsemblPlants" id="AUR62036816-RA">
    <property type="protein sequence ID" value="AUR62036816-RA:cds"/>
    <property type="gene ID" value="AUR62036816"/>
</dbReference>
<dbReference type="PANTHER" id="PTHR35095:SF1">
    <property type="entry name" value="OS05G0143300 PROTEIN"/>
    <property type="match status" value="1"/>
</dbReference>
<protein>
    <submittedName>
        <fullName evidence="1">Uncharacterized protein</fullName>
    </submittedName>
</protein>
<dbReference type="GeneID" id="110694983"/>
<organism evidence="1 2">
    <name type="scientific">Chenopodium quinoa</name>
    <name type="common">Quinoa</name>
    <dbReference type="NCBI Taxonomy" id="63459"/>
    <lineage>
        <taxon>Eukaryota</taxon>
        <taxon>Viridiplantae</taxon>
        <taxon>Streptophyta</taxon>
        <taxon>Embryophyta</taxon>
        <taxon>Tracheophyta</taxon>
        <taxon>Spermatophyta</taxon>
        <taxon>Magnoliopsida</taxon>
        <taxon>eudicotyledons</taxon>
        <taxon>Gunneridae</taxon>
        <taxon>Pentapetalae</taxon>
        <taxon>Caryophyllales</taxon>
        <taxon>Chenopodiaceae</taxon>
        <taxon>Chenopodioideae</taxon>
        <taxon>Atripliceae</taxon>
        <taxon>Chenopodium</taxon>
    </lineage>
</organism>
<evidence type="ECO:0000313" key="2">
    <source>
        <dbReference type="Proteomes" id="UP000596660"/>
    </source>
</evidence>
<reference evidence="1" key="1">
    <citation type="journal article" date="2017" name="Nature">
        <title>The genome of Chenopodium quinoa.</title>
        <authorList>
            <person name="Jarvis D.E."/>
            <person name="Ho Y.S."/>
            <person name="Lightfoot D.J."/>
            <person name="Schmoeckel S.M."/>
            <person name="Li B."/>
            <person name="Borm T.J.A."/>
            <person name="Ohyanagi H."/>
            <person name="Mineta K."/>
            <person name="Michell C.T."/>
            <person name="Saber N."/>
            <person name="Kharbatia N.M."/>
            <person name="Rupper R.R."/>
            <person name="Sharp A.R."/>
            <person name="Dally N."/>
            <person name="Boughton B.A."/>
            <person name="Woo Y.H."/>
            <person name="Gao G."/>
            <person name="Schijlen E.G.W.M."/>
            <person name="Guo X."/>
            <person name="Momin A.A."/>
            <person name="Negrao S."/>
            <person name="Al-Babili S."/>
            <person name="Gehring C."/>
            <person name="Roessner U."/>
            <person name="Jung C."/>
            <person name="Murphy K."/>
            <person name="Arold S.T."/>
            <person name="Gojobori T."/>
            <person name="van der Linden C.G."/>
            <person name="van Loo E.N."/>
            <person name="Jellen E.N."/>
            <person name="Maughan P.J."/>
            <person name="Tester M."/>
        </authorList>
    </citation>
    <scope>NUCLEOTIDE SEQUENCE [LARGE SCALE GENOMIC DNA]</scope>
    <source>
        <strain evidence="1">cv. PI 614886</strain>
    </source>
</reference>
<proteinExistence type="predicted"/>
<dbReference type="RefSeq" id="XP_021727864.1">
    <property type="nucleotide sequence ID" value="XM_021872172.1"/>
</dbReference>
<accession>A0A803MX86</accession>
<dbReference type="KEGG" id="cqi:110694983"/>